<dbReference type="PANTHER" id="PTHR43792">
    <property type="entry name" value="GNAT FAMILY, PUTATIVE (AFU_ORTHOLOGUE AFUA_3G00765)-RELATED-RELATED"/>
    <property type="match status" value="1"/>
</dbReference>
<gene>
    <name evidence="2" type="ORF">ATSB10_21840</name>
</gene>
<dbReference type="OrthoDB" id="9801656at2"/>
<sequence>MRGVLVLGSAPSAPLLETPRLRLRQHRIDDLEALHAIWSDPAVYRCIGGKPATRQDVWFRLLRYGGMWPMLGYGYWAIEDKATGWFIGDLGYADFQRDIEPALDGMPELGWVMAPAFHGRGYASEALAAVTAWGDAHFGPHRDVCIISPDNPASIRVAEKGGFRHWYDTMFNDAPIGVFARDVPAPGAR</sequence>
<dbReference type="GO" id="GO:0016747">
    <property type="term" value="F:acyltransferase activity, transferring groups other than amino-acyl groups"/>
    <property type="evidence" value="ECO:0007669"/>
    <property type="project" value="InterPro"/>
</dbReference>
<dbReference type="STRING" id="445710.ATSB10_21840"/>
<dbReference type="EMBL" id="CP014841">
    <property type="protein sequence ID" value="AND69638.1"/>
    <property type="molecule type" value="Genomic_DNA"/>
</dbReference>
<dbReference type="InterPro" id="IPR051531">
    <property type="entry name" value="N-acetyltransferase"/>
</dbReference>
<evidence type="ECO:0000313" key="2">
    <source>
        <dbReference type="EMBL" id="AND69638.1"/>
    </source>
</evidence>
<reference evidence="2 3" key="1">
    <citation type="submission" date="2016-02" db="EMBL/GenBank/DDBJ databases">
        <title>Complete genome sequencing and analysis of ATSB10, Dyella thiooxydans isolated from rhizosphere soil of sunflower (Helianthus annuus L.).</title>
        <authorList>
            <person name="Lee Y."/>
            <person name="Hwangbo K."/>
            <person name="Chung H."/>
            <person name="Yoo J."/>
            <person name="Kim K.Y."/>
            <person name="Sa T.M."/>
            <person name="Um Y."/>
            <person name="Madhaiyan M."/>
        </authorList>
    </citation>
    <scope>NUCLEOTIDE SEQUENCE [LARGE SCALE GENOMIC DNA]</scope>
    <source>
        <strain evidence="2 3">ATSB10</strain>
    </source>
</reference>
<dbReference type="RefSeq" id="WP_063672681.1">
    <property type="nucleotide sequence ID" value="NZ_CP014841.1"/>
</dbReference>
<dbReference type="InterPro" id="IPR016181">
    <property type="entry name" value="Acyl_CoA_acyltransferase"/>
</dbReference>
<dbReference type="PANTHER" id="PTHR43792:SF16">
    <property type="entry name" value="N-ACETYLTRANSFERASE DOMAIN-CONTAINING PROTEIN"/>
    <property type="match status" value="1"/>
</dbReference>
<keyword evidence="3" id="KW-1185">Reference proteome</keyword>
<protein>
    <recommendedName>
        <fullName evidence="1">N-acetyltransferase domain-containing protein</fullName>
    </recommendedName>
</protein>
<feature type="domain" description="N-acetyltransferase" evidence="1">
    <location>
        <begin position="21"/>
        <end position="181"/>
    </location>
</feature>
<dbReference type="InterPro" id="IPR000182">
    <property type="entry name" value="GNAT_dom"/>
</dbReference>
<organism evidence="2 3">
    <name type="scientific">Dyella thiooxydans</name>
    <dbReference type="NCBI Taxonomy" id="445710"/>
    <lineage>
        <taxon>Bacteria</taxon>
        <taxon>Pseudomonadati</taxon>
        <taxon>Pseudomonadota</taxon>
        <taxon>Gammaproteobacteria</taxon>
        <taxon>Lysobacterales</taxon>
        <taxon>Rhodanobacteraceae</taxon>
        <taxon>Dyella</taxon>
    </lineage>
</organism>
<dbReference type="Proteomes" id="UP000077255">
    <property type="component" value="Chromosome"/>
</dbReference>
<dbReference type="AlphaFoldDB" id="A0A160N2K6"/>
<dbReference type="Gene3D" id="3.40.630.30">
    <property type="match status" value="1"/>
</dbReference>
<evidence type="ECO:0000313" key="3">
    <source>
        <dbReference type="Proteomes" id="UP000077255"/>
    </source>
</evidence>
<dbReference type="Pfam" id="PF13302">
    <property type="entry name" value="Acetyltransf_3"/>
    <property type="match status" value="1"/>
</dbReference>
<dbReference type="KEGG" id="dtx:ATSB10_21840"/>
<accession>A0A160N2K6</accession>
<dbReference type="PROSITE" id="PS51186">
    <property type="entry name" value="GNAT"/>
    <property type="match status" value="1"/>
</dbReference>
<proteinExistence type="predicted"/>
<dbReference type="PATRIC" id="fig|445710.3.peg.2182"/>
<name>A0A160N2K6_9GAMM</name>
<dbReference type="SUPFAM" id="SSF55729">
    <property type="entry name" value="Acyl-CoA N-acyltransferases (Nat)"/>
    <property type="match status" value="1"/>
</dbReference>
<evidence type="ECO:0000259" key="1">
    <source>
        <dbReference type="PROSITE" id="PS51186"/>
    </source>
</evidence>